<evidence type="ECO:0000256" key="2">
    <source>
        <dbReference type="ARBA" id="ARBA00009409"/>
    </source>
</evidence>
<protein>
    <recommendedName>
        <fullName evidence="15">Formamidopyrimidine-DNA glycosylase</fullName>
        <shortName evidence="15">Fapy-DNA glycosylase</shortName>
        <ecNumber evidence="15">3.2.2.23</ecNumber>
    </recommendedName>
    <alternativeName>
        <fullName evidence="15">DNA-(apurinic or apyrimidinic site) lyase MutM</fullName>
        <shortName evidence="15">AP lyase MutM</shortName>
        <ecNumber evidence="15">4.2.99.18</ecNumber>
    </alternativeName>
</protein>
<comment type="cofactor">
    <cofactor evidence="15">
        <name>Zn(2+)</name>
        <dbReference type="ChEBI" id="CHEBI:29105"/>
    </cofactor>
    <text evidence="15">Binds 1 zinc ion per subunit.</text>
</comment>
<evidence type="ECO:0000259" key="16">
    <source>
        <dbReference type="PROSITE" id="PS51066"/>
    </source>
</evidence>
<keyword evidence="7 15" id="KW-0378">Hydrolase</keyword>
<dbReference type="SUPFAM" id="SSF57716">
    <property type="entry name" value="Glucocorticoid receptor-like (DNA-binding domain)"/>
    <property type="match status" value="1"/>
</dbReference>
<gene>
    <name evidence="15 18" type="primary">mutM</name>
    <name evidence="15" type="synonym">fpg</name>
    <name evidence="18" type="ORF">R0137_02765</name>
</gene>
<dbReference type="InterPro" id="IPR010663">
    <property type="entry name" value="Znf_FPG/IleRS"/>
</dbReference>
<dbReference type="PROSITE" id="PS51068">
    <property type="entry name" value="FPG_CAT"/>
    <property type="match status" value="1"/>
</dbReference>
<dbReference type="Pfam" id="PF06831">
    <property type="entry name" value="H2TH"/>
    <property type="match status" value="1"/>
</dbReference>
<evidence type="ECO:0000256" key="5">
    <source>
        <dbReference type="ARBA" id="ARBA00022763"/>
    </source>
</evidence>
<keyword evidence="9 15" id="KW-0238">DNA-binding</keyword>
<keyword evidence="10 15" id="KW-0234">DNA repair</keyword>
<dbReference type="HAMAP" id="MF_00103">
    <property type="entry name" value="Fapy_DNA_glycosyl"/>
    <property type="match status" value="1"/>
</dbReference>
<name>A0ABZ0IHJ1_9GAMM</name>
<dbReference type="SMART" id="SM01232">
    <property type="entry name" value="H2TH"/>
    <property type="match status" value="1"/>
</dbReference>
<dbReference type="PROSITE" id="PS51066">
    <property type="entry name" value="ZF_FPG_2"/>
    <property type="match status" value="1"/>
</dbReference>
<feature type="binding site" evidence="15">
    <location>
        <position position="151"/>
    </location>
    <ligand>
        <name>DNA</name>
        <dbReference type="ChEBI" id="CHEBI:16991"/>
    </ligand>
</feature>
<comment type="function">
    <text evidence="15">Involved in base excision repair of DNA damaged by oxidation or by mutagenic agents. Acts as DNA glycosylase that recognizes and removes damaged bases. Has a preference for oxidized purines, such as 7,8-dihydro-8-oxoguanine (8-oxoG). Has AP (apurinic/apyrimidinic) lyase activity and introduces nicks in the DNA strand. Cleaves the DNA backbone by beta-delta elimination to generate a single-strand break at the site of the removed base with both 3'- and 5'-phosphates.</text>
</comment>
<dbReference type="InterPro" id="IPR035937">
    <property type="entry name" value="FPG_N"/>
</dbReference>
<evidence type="ECO:0000256" key="3">
    <source>
        <dbReference type="ARBA" id="ARBA00011245"/>
    </source>
</evidence>
<evidence type="ECO:0000259" key="17">
    <source>
        <dbReference type="PROSITE" id="PS51068"/>
    </source>
</evidence>
<dbReference type="Proteomes" id="UP001626549">
    <property type="component" value="Chromosome"/>
</dbReference>
<evidence type="ECO:0000256" key="1">
    <source>
        <dbReference type="ARBA" id="ARBA00001668"/>
    </source>
</evidence>
<sequence>MPELPEVETTRRGLRAHAEGRRVVSVALREGRLRWPVPPILPEILQGQAVRSLDRRAKYLLFRMDHGTLLVHLGMSGSLRVLLEPQKPAKHDHIDIELDSGAVLRYNDPRRFGSFQWFKSGEEITPLGRLGPEPLSLDFNSKRLFELSRGRKLAVKPFIMDGATVVGVGNIYATEALYLAGIRPDRAAGRVSEARYELLSEHIKQVLTNAIEQGGTTLRDFVGGDGKPGYFAQQLHVYGRSGEPCKACGTPLRDQVIGQRASVYCIACQR</sequence>
<keyword evidence="8 15" id="KW-0862">Zinc</keyword>
<dbReference type="Pfam" id="PF01149">
    <property type="entry name" value="Fapy_DNA_glyco"/>
    <property type="match status" value="1"/>
</dbReference>
<feature type="active site" description="Schiff-base intermediate with DNA" evidence="15">
    <location>
        <position position="2"/>
    </location>
</feature>
<dbReference type="EC" id="4.2.99.18" evidence="15"/>
<dbReference type="Gene3D" id="1.10.8.50">
    <property type="match status" value="1"/>
</dbReference>
<dbReference type="PROSITE" id="PS01242">
    <property type="entry name" value="ZF_FPG_1"/>
    <property type="match status" value="1"/>
</dbReference>
<evidence type="ECO:0000256" key="10">
    <source>
        <dbReference type="ARBA" id="ARBA00023204"/>
    </source>
</evidence>
<evidence type="ECO:0000256" key="13">
    <source>
        <dbReference type="ARBA" id="ARBA00023295"/>
    </source>
</evidence>
<evidence type="ECO:0000256" key="12">
    <source>
        <dbReference type="ARBA" id="ARBA00023268"/>
    </source>
</evidence>
<dbReference type="NCBIfam" id="NF002211">
    <property type="entry name" value="PRK01103.1"/>
    <property type="match status" value="1"/>
</dbReference>
<feature type="active site" description="Proton donor; for delta-elimination activity" evidence="15">
    <location>
        <position position="260"/>
    </location>
</feature>
<dbReference type="NCBIfam" id="TIGR00577">
    <property type="entry name" value="fpg"/>
    <property type="match status" value="1"/>
</dbReference>
<evidence type="ECO:0000313" key="18">
    <source>
        <dbReference type="EMBL" id="WOJ97501.1"/>
    </source>
</evidence>
<keyword evidence="4 15" id="KW-0479">Metal-binding</keyword>
<dbReference type="PANTHER" id="PTHR22993">
    <property type="entry name" value="FORMAMIDOPYRIMIDINE-DNA GLYCOSYLASE"/>
    <property type="match status" value="1"/>
</dbReference>
<keyword evidence="6 15" id="KW-0863">Zinc-finger</keyword>
<keyword evidence="11 15" id="KW-0456">Lyase</keyword>
<feature type="domain" description="FPG-type" evidence="16">
    <location>
        <begin position="236"/>
        <end position="270"/>
    </location>
</feature>
<keyword evidence="19" id="KW-1185">Reference proteome</keyword>
<dbReference type="SUPFAM" id="SSF81624">
    <property type="entry name" value="N-terminal domain of MutM-like DNA repair proteins"/>
    <property type="match status" value="1"/>
</dbReference>
<accession>A0ABZ0IHJ1</accession>
<keyword evidence="5 15" id="KW-0227">DNA damage</keyword>
<dbReference type="SMART" id="SM00898">
    <property type="entry name" value="Fapy_DNA_glyco"/>
    <property type="match status" value="1"/>
</dbReference>
<comment type="catalytic activity">
    <reaction evidence="1 15">
        <text>Hydrolysis of DNA containing ring-opened 7-methylguanine residues, releasing 2,6-diamino-4-hydroxy-5-(N-methyl)formamidopyrimidine.</text>
        <dbReference type="EC" id="3.2.2.23"/>
    </reaction>
</comment>
<evidence type="ECO:0000256" key="7">
    <source>
        <dbReference type="ARBA" id="ARBA00022801"/>
    </source>
</evidence>
<feature type="active site" description="Proton donor" evidence="15">
    <location>
        <position position="3"/>
    </location>
</feature>
<evidence type="ECO:0000256" key="11">
    <source>
        <dbReference type="ARBA" id="ARBA00023239"/>
    </source>
</evidence>
<dbReference type="GO" id="GO:0140078">
    <property type="term" value="F:class I DNA-(apurinic or apyrimidinic site) endonuclease activity"/>
    <property type="evidence" value="ECO:0007669"/>
    <property type="project" value="UniProtKB-EC"/>
</dbReference>
<dbReference type="InterPro" id="IPR000214">
    <property type="entry name" value="Znf_DNA_glyclase/AP_lyase"/>
</dbReference>
<dbReference type="EC" id="3.2.2.23" evidence="15"/>
<dbReference type="InterPro" id="IPR010979">
    <property type="entry name" value="Ribosomal_uS13-like_H2TH"/>
</dbReference>
<dbReference type="Pfam" id="PF06827">
    <property type="entry name" value="zf-FPG_IleRS"/>
    <property type="match status" value="1"/>
</dbReference>
<dbReference type="CDD" id="cd08966">
    <property type="entry name" value="EcFpg-like_N"/>
    <property type="match status" value="1"/>
</dbReference>
<evidence type="ECO:0000256" key="15">
    <source>
        <dbReference type="HAMAP-Rule" id="MF_00103"/>
    </source>
</evidence>
<proteinExistence type="inferred from homology"/>
<dbReference type="SUPFAM" id="SSF46946">
    <property type="entry name" value="S13-like H2TH domain"/>
    <property type="match status" value="1"/>
</dbReference>
<dbReference type="Gene3D" id="3.20.190.10">
    <property type="entry name" value="MutM-like, N-terminal"/>
    <property type="match status" value="1"/>
</dbReference>
<dbReference type="EMBL" id="CP136865">
    <property type="protein sequence ID" value="WOJ97501.1"/>
    <property type="molecule type" value="Genomic_DNA"/>
</dbReference>
<dbReference type="PANTHER" id="PTHR22993:SF9">
    <property type="entry name" value="FORMAMIDOPYRIMIDINE-DNA GLYCOSYLASE"/>
    <property type="match status" value="1"/>
</dbReference>
<dbReference type="GO" id="GO:0008534">
    <property type="term" value="F:oxidized purine nucleobase lesion DNA N-glycosylase activity"/>
    <property type="evidence" value="ECO:0007669"/>
    <property type="project" value="UniProtKB-EC"/>
</dbReference>
<evidence type="ECO:0000256" key="4">
    <source>
        <dbReference type="ARBA" id="ARBA00022723"/>
    </source>
</evidence>
<comment type="subunit">
    <text evidence="3 15">Monomer.</text>
</comment>
<feature type="binding site" evidence="15">
    <location>
        <position position="91"/>
    </location>
    <ligand>
        <name>DNA</name>
        <dbReference type="ChEBI" id="CHEBI:16991"/>
    </ligand>
</feature>
<dbReference type="InterPro" id="IPR015886">
    <property type="entry name" value="H2TH_FPG"/>
</dbReference>
<feature type="domain" description="Formamidopyrimidine-DNA glycosylase catalytic" evidence="17">
    <location>
        <begin position="2"/>
        <end position="113"/>
    </location>
</feature>
<feature type="binding site" evidence="15">
    <location>
        <position position="110"/>
    </location>
    <ligand>
        <name>DNA</name>
        <dbReference type="ChEBI" id="CHEBI:16991"/>
    </ligand>
</feature>
<dbReference type="InterPro" id="IPR020629">
    <property type="entry name" value="FPG_Glyclase"/>
</dbReference>
<comment type="catalytic activity">
    <reaction evidence="14 15">
        <text>2'-deoxyribonucleotide-(2'-deoxyribose 5'-phosphate)-2'-deoxyribonucleotide-DNA = a 3'-end 2'-deoxyribonucleotide-(2,3-dehydro-2,3-deoxyribose 5'-phosphate)-DNA + a 5'-end 5'-phospho-2'-deoxyribonucleoside-DNA + H(+)</text>
        <dbReference type="Rhea" id="RHEA:66592"/>
        <dbReference type="Rhea" id="RHEA-COMP:13180"/>
        <dbReference type="Rhea" id="RHEA-COMP:16897"/>
        <dbReference type="Rhea" id="RHEA-COMP:17067"/>
        <dbReference type="ChEBI" id="CHEBI:15378"/>
        <dbReference type="ChEBI" id="CHEBI:136412"/>
        <dbReference type="ChEBI" id="CHEBI:157695"/>
        <dbReference type="ChEBI" id="CHEBI:167181"/>
        <dbReference type="EC" id="4.2.99.18"/>
    </reaction>
</comment>
<dbReference type="InterPro" id="IPR012319">
    <property type="entry name" value="FPG_cat"/>
</dbReference>
<keyword evidence="12 15" id="KW-0511">Multifunctional enzyme</keyword>
<evidence type="ECO:0000313" key="19">
    <source>
        <dbReference type="Proteomes" id="UP001626549"/>
    </source>
</evidence>
<evidence type="ECO:0000256" key="6">
    <source>
        <dbReference type="ARBA" id="ARBA00022771"/>
    </source>
</evidence>
<evidence type="ECO:0000256" key="8">
    <source>
        <dbReference type="ARBA" id="ARBA00022833"/>
    </source>
</evidence>
<organism evidence="18 19">
    <name type="scientific">Congregibacter brevis</name>
    <dbReference type="NCBI Taxonomy" id="3081201"/>
    <lineage>
        <taxon>Bacteria</taxon>
        <taxon>Pseudomonadati</taxon>
        <taxon>Pseudomonadota</taxon>
        <taxon>Gammaproteobacteria</taxon>
        <taxon>Cellvibrionales</taxon>
        <taxon>Halieaceae</taxon>
        <taxon>Congregibacter</taxon>
    </lineage>
</organism>
<dbReference type="InterPro" id="IPR015887">
    <property type="entry name" value="DNA_glyclase_Znf_dom_DNA_BS"/>
</dbReference>
<keyword evidence="13 15" id="KW-0326">Glycosidase</keyword>
<evidence type="ECO:0000256" key="9">
    <source>
        <dbReference type="ARBA" id="ARBA00023125"/>
    </source>
</evidence>
<evidence type="ECO:0000256" key="14">
    <source>
        <dbReference type="ARBA" id="ARBA00044632"/>
    </source>
</evidence>
<dbReference type="RefSeq" id="WP_407328370.1">
    <property type="nucleotide sequence ID" value="NZ_CP136865.1"/>
</dbReference>
<comment type="similarity">
    <text evidence="2 15">Belongs to the FPG family.</text>
</comment>
<reference evidence="18 19" key="1">
    <citation type="submission" date="2023-10" db="EMBL/GenBank/DDBJ databases">
        <title>Two novel species belonging to the OM43/NOR5 clade.</title>
        <authorList>
            <person name="Park M."/>
        </authorList>
    </citation>
    <scope>NUCLEOTIDE SEQUENCE [LARGE SCALE GENOMIC DNA]</scope>
    <source>
        <strain evidence="18 19">IMCC45268</strain>
    </source>
</reference>
<feature type="active site" description="Proton donor; for beta-elimination activity" evidence="15">
    <location>
        <position position="58"/>
    </location>
</feature>